<evidence type="ECO:0008006" key="4">
    <source>
        <dbReference type="Google" id="ProtNLM"/>
    </source>
</evidence>
<dbReference type="Proteomes" id="UP000238348">
    <property type="component" value="Chromosome"/>
</dbReference>
<name>A0A2L0EJ84_SORCE</name>
<dbReference type="RefSeq" id="WP_104977336.1">
    <property type="nucleotide sequence ID" value="NZ_CP012673.1"/>
</dbReference>
<dbReference type="OrthoDB" id="5507136at2"/>
<protein>
    <recommendedName>
        <fullName evidence="4">Secreted protein</fullName>
    </recommendedName>
</protein>
<keyword evidence="1" id="KW-0732">Signal</keyword>
<evidence type="ECO:0000256" key="1">
    <source>
        <dbReference type="SAM" id="SignalP"/>
    </source>
</evidence>
<dbReference type="AlphaFoldDB" id="A0A2L0EJ84"/>
<reference evidence="2 3" key="1">
    <citation type="submission" date="2015-09" db="EMBL/GenBank/DDBJ databases">
        <title>Sorangium comparison.</title>
        <authorList>
            <person name="Zaburannyi N."/>
            <person name="Bunk B."/>
            <person name="Overmann J."/>
            <person name="Mueller R."/>
        </authorList>
    </citation>
    <scope>NUCLEOTIDE SEQUENCE [LARGE SCALE GENOMIC DNA]</scope>
    <source>
        <strain evidence="2 3">So ce26</strain>
    </source>
</reference>
<evidence type="ECO:0000313" key="3">
    <source>
        <dbReference type="Proteomes" id="UP000238348"/>
    </source>
</evidence>
<feature type="signal peptide" evidence="1">
    <location>
        <begin position="1"/>
        <end position="24"/>
    </location>
</feature>
<sequence length="287" mass="29953">MRRFNFLGLAGVIVCLTAALPASAGVEECGNIRFEGLSNCEVRLTAECNASCSELGIYETACATRLVPVCKTECTLSAKADCTDSCTTQCKRDCDNGVNVICSHNCFVECTTTRDAACADDPDPTRCAARWDANCDGECDAQCVTVDGGCYDHCIECCGGSCTADANMDCQTTCQDTLVEDCEHEFRADCEASCTGDGALFCDGKYIISGSQIPACVEALLEQGVSVEAEAEGEVTIGPDGLDGDLSAAACAVSPGSKATLAAPFAALAAAAGWLARRRRRSARPSR</sequence>
<evidence type="ECO:0000313" key="2">
    <source>
        <dbReference type="EMBL" id="AUX39356.1"/>
    </source>
</evidence>
<accession>A0A2L0EJ84</accession>
<feature type="chain" id="PRO_5014662535" description="Secreted protein" evidence="1">
    <location>
        <begin position="25"/>
        <end position="287"/>
    </location>
</feature>
<organism evidence="2 3">
    <name type="scientific">Sorangium cellulosum</name>
    <name type="common">Polyangium cellulosum</name>
    <dbReference type="NCBI Taxonomy" id="56"/>
    <lineage>
        <taxon>Bacteria</taxon>
        <taxon>Pseudomonadati</taxon>
        <taxon>Myxococcota</taxon>
        <taxon>Polyangia</taxon>
        <taxon>Polyangiales</taxon>
        <taxon>Polyangiaceae</taxon>
        <taxon>Sorangium</taxon>
    </lineage>
</organism>
<gene>
    <name evidence="2" type="ORF">SOCE26_007450</name>
</gene>
<dbReference type="EMBL" id="CP012673">
    <property type="protein sequence ID" value="AUX39356.1"/>
    <property type="molecule type" value="Genomic_DNA"/>
</dbReference>
<proteinExistence type="predicted"/>